<gene>
    <name evidence="2" type="ORF">A6A05_03145</name>
</gene>
<sequence length="426" mass="46847">MLIRFGITNHLSINEPQELSLAASSLKDESAGLIPPLRTNAPPLLPAAVLYGANASGKSNIVRALRFFRDAVLNSHRESEPGKVIGRAAFRLTAEAEQRPTRMDADLIVDGVRHHYGFEASNDAFVAEWLYAFPAGRRQMLFERNDQVFTFGRALKGRNRVIADLTRKNSLFLSAAAQNDHADLTPLWSAVQSWSFDTNVRVNAREFNSHYALQAPDRRIVAFLSDIGTGIIDIETKKEALSDDDQAKLKAVVTAIADLAGAQPEPALSVIPNVNLVSFIHQATDGTPVRFSPMDESDGTRRLVVLMDAIFRALDSGSLLVVDEINANLHTKAAEAILALFSDRATNPKGAQIVATTHDTNLLRAPFLRRDQVWFTEKDEGGATHLYPLSDFRTRTGDNFEKGYLKGRFGAIPYAGDARSLLARIV</sequence>
<name>A0A178MGM5_9PROT</name>
<organism evidence="2 3">
    <name type="scientific">Magnetospirillum moscoviense</name>
    <dbReference type="NCBI Taxonomy" id="1437059"/>
    <lineage>
        <taxon>Bacteria</taxon>
        <taxon>Pseudomonadati</taxon>
        <taxon>Pseudomonadota</taxon>
        <taxon>Alphaproteobacteria</taxon>
        <taxon>Rhodospirillales</taxon>
        <taxon>Rhodospirillaceae</taxon>
        <taxon>Magnetospirillum</taxon>
    </lineage>
</organism>
<comment type="caution">
    <text evidence="2">The sequence shown here is derived from an EMBL/GenBank/DDBJ whole genome shotgun (WGS) entry which is preliminary data.</text>
</comment>
<dbReference type="InterPro" id="IPR027417">
    <property type="entry name" value="P-loop_NTPase"/>
</dbReference>
<dbReference type="Proteomes" id="UP000078543">
    <property type="component" value="Unassembled WGS sequence"/>
</dbReference>
<dbReference type="SUPFAM" id="SSF52540">
    <property type="entry name" value="P-loop containing nucleoside triphosphate hydrolases"/>
    <property type="match status" value="1"/>
</dbReference>
<dbReference type="AlphaFoldDB" id="A0A178MGM5"/>
<dbReference type="STRING" id="1437059.A6A05_03145"/>
<dbReference type="GO" id="GO:0016887">
    <property type="term" value="F:ATP hydrolysis activity"/>
    <property type="evidence" value="ECO:0007669"/>
    <property type="project" value="InterPro"/>
</dbReference>
<dbReference type="RefSeq" id="WP_068502956.1">
    <property type="nucleotide sequence ID" value="NZ_LWQU01000163.1"/>
</dbReference>
<evidence type="ECO:0000313" key="3">
    <source>
        <dbReference type="Proteomes" id="UP000078543"/>
    </source>
</evidence>
<proteinExistence type="predicted"/>
<evidence type="ECO:0000259" key="1">
    <source>
        <dbReference type="Pfam" id="PF13304"/>
    </source>
</evidence>
<dbReference type="PANTHER" id="PTHR40396:SF1">
    <property type="entry name" value="ATPASE AAA-TYPE CORE DOMAIN-CONTAINING PROTEIN"/>
    <property type="match status" value="1"/>
</dbReference>
<feature type="domain" description="ATPase AAA-type core" evidence="1">
    <location>
        <begin position="48"/>
        <end position="363"/>
    </location>
</feature>
<accession>A0A178MGM5</accession>
<protein>
    <recommendedName>
        <fullName evidence="1">ATPase AAA-type core domain-containing protein</fullName>
    </recommendedName>
</protein>
<reference evidence="2 3" key="1">
    <citation type="submission" date="2016-04" db="EMBL/GenBank/DDBJ databases">
        <title>Draft genome sequence of freshwater magnetotactic bacteria Magnetospirillum marisnigri SP-1 and Magnetospirillum moscoviense BB-1.</title>
        <authorList>
            <person name="Koziaeva V."/>
            <person name="Dziuba M.V."/>
            <person name="Ivanov T.M."/>
            <person name="Kuznetsov B."/>
            <person name="Grouzdev D.S."/>
        </authorList>
    </citation>
    <scope>NUCLEOTIDE SEQUENCE [LARGE SCALE GENOMIC DNA]</scope>
    <source>
        <strain evidence="2 3">BB-1</strain>
    </source>
</reference>
<dbReference type="InterPro" id="IPR003959">
    <property type="entry name" value="ATPase_AAA_core"/>
</dbReference>
<evidence type="ECO:0000313" key="2">
    <source>
        <dbReference type="EMBL" id="OAN47840.1"/>
    </source>
</evidence>
<dbReference type="EMBL" id="LWQU01000163">
    <property type="protein sequence ID" value="OAN47840.1"/>
    <property type="molecule type" value="Genomic_DNA"/>
</dbReference>
<dbReference type="Pfam" id="PF13304">
    <property type="entry name" value="AAA_21"/>
    <property type="match status" value="1"/>
</dbReference>
<dbReference type="GO" id="GO:0005524">
    <property type="term" value="F:ATP binding"/>
    <property type="evidence" value="ECO:0007669"/>
    <property type="project" value="InterPro"/>
</dbReference>
<dbReference type="PANTHER" id="PTHR40396">
    <property type="entry name" value="ATPASE-LIKE PROTEIN"/>
    <property type="match status" value="1"/>
</dbReference>
<dbReference type="OrthoDB" id="9809324at2"/>
<dbReference type="Gene3D" id="3.40.50.300">
    <property type="entry name" value="P-loop containing nucleotide triphosphate hydrolases"/>
    <property type="match status" value="1"/>
</dbReference>
<keyword evidence="3" id="KW-1185">Reference proteome</keyword>